<comment type="caution">
    <text evidence="2">The sequence shown here is derived from an EMBL/GenBank/DDBJ whole genome shotgun (WGS) entry which is preliminary data.</text>
</comment>
<sequence>MITVEQFIEKKIAGLQKDMKNAQETIKEDKDLLETFLRFGDFEKVNSLREIIKSQKEYVEKIKQSISKIGKIGKIESEMSIERLVEIDKEWGNYDEEVDLLGWYGDVLALTGDEDTWEIEDLNQEIERIKSLQKVR</sequence>
<name>A0A9X8ZDG6_9BACI</name>
<dbReference type="AlphaFoldDB" id="A0A9X8ZDG6"/>
<feature type="coiled-coil region" evidence="1">
    <location>
        <begin position="5"/>
        <end position="32"/>
    </location>
</feature>
<protein>
    <submittedName>
        <fullName evidence="2">Uncharacterized protein</fullName>
    </submittedName>
</protein>
<evidence type="ECO:0000256" key="1">
    <source>
        <dbReference type="SAM" id="Coils"/>
    </source>
</evidence>
<gene>
    <name evidence="2" type="ORF">FC678_22120</name>
</gene>
<keyword evidence="1" id="KW-0175">Coiled coil</keyword>
<dbReference type="RefSeq" id="WP_137024436.1">
    <property type="nucleotide sequence ID" value="NZ_SZNT01000459.1"/>
</dbReference>
<accession>A0A9X8ZDG6</accession>
<dbReference type="Proteomes" id="UP000309170">
    <property type="component" value="Unassembled WGS sequence"/>
</dbReference>
<reference evidence="2 3" key="1">
    <citation type="journal article" date="2019" name="Environ. Microbiol.">
        <title>An active ?-lactamase is a part of an orchestrated cell wall stress resistance network of Bacillus subtilis and related rhizosphere species.</title>
        <authorList>
            <person name="Bucher T."/>
            <person name="Keren-Paz A."/>
            <person name="Hausser J."/>
            <person name="Olender T."/>
            <person name="Cytryn E."/>
            <person name="Kolodkin-Gal I."/>
        </authorList>
    </citation>
    <scope>NUCLEOTIDE SEQUENCE [LARGE SCALE GENOMIC DNA]</scope>
    <source>
        <strain evidence="2 3">I4</strain>
    </source>
</reference>
<organism evidence="2 3">
    <name type="scientific">Peribacillus simplex</name>
    <dbReference type="NCBI Taxonomy" id="1478"/>
    <lineage>
        <taxon>Bacteria</taxon>
        <taxon>Bacillati</taxon>
        <taxon>Bacillota</taxon>
        <taxon>Bacilli</taxon>
        <taxon>Bacillales</taxon>
        <taxon>Bacillaceae</taxon>
        <taxon>Peribacillus</taxon>
    </lineage>
</organism>
<evidence type="ECO:0000313" key="2">
    <source>
        <dbReference type="EMBL" id="TKH07811.1"/>
    </source>
</evidence>
<evidence type="ECO:0000313" key="3">
    <source>
        <dbReference type="Proteomes" id="UP000309170"/>
    </source>
</evidence>
<proteinExistence type="predicted"/>
<dbReference type="EMBL" id="SZNT01000459">
    <property type="protein sequence ID" value="TKH07811.1"/>
    <property type="molecule type" value="Genomic_DNA"/>
</dbReference>